<gene>
    <name evidence="2" type="ORF">EI555_010812</name>
</gene>
<name>A0A4U1EV85_MONMO</name>
<feature type="region of interest" description="Disordered" evidence="1">
    <location>
        <begin position="209"/>
        <end position="238"/>
    </location>
</feature>
<sequence length="238" mass="27700">EKFKESVIIATHQDFNQKRFLDHMDYMKDLIICVAHFEVCCRYDEKNHPFVIATFKGRWEEWELSQKSVTLLRELRWTTPMAFPPVKKVIMFDQKEKGRISSNANGDDPCYDYCCEFSQPYGWQILASIILQVVVITVWFLDILKEDSATLLVLQLHQFLSMFPLLTRLVKRVFGKVLQSHIIEVKIVRHGQVLEVIVVGKGMVTKAEKEQIQGMERDRRTSGLKDGSGKEIHHSDVD</sequence>
<protein>
    <submittedName>
        <fullName evidence="2">Uncharacterized protein</fullName>
    </submittedName>
</protein>
<dbReference type="AlphaFoldDB" id="A0A4U1EV85"/>
<evidence type="ECO:0000256" key="1">
    <source>
        <dbReference type="SAM" id="MobiDB-lite"/>
    </source>
</evidence>
<evidence type="ECO:0000313" key="2">
    <source>
        <dbReference type="EMBL" id="TKC40639.1"/>
    </source>
</evidence>
<reference evidence="3" key="1">
    <citation type="journal article" date="2019" name="IScience">
        <title>Narwhal Genome Reveals Long-Term Low Genetic Diversity despite Current Large Abundance Size.</title>
        <authorList>
            <person name="Westbury M.V."/>
            <person name="Petersen B."/>
            <person name="Garde E."/>
            <person name="Heide-Jorgensen M.P."/>
            <person name="Lorenzen E.D."/>
        </authorList>
    </citation>
    <scope>NUCLEOTIDE SEQUENCE [LARGE SCALE GENOMIC DNA]</scope>
</reference>
<proteinExistence type="predicted"/>
<dbReference type="EMBL" id="RWIC01000724">
    <property type="protein sequence ID" value="TKC40639.1"/>
    <property type="molecule type" value="Genomic_DNA"/>
</dbReference>
<dbReference type="Proteomes" id="UP000308365">
    <property type="component" value="Unassembled WGS sequence"/>
</dbReference>
<evidence type="ECO:0000313" key="3">
    <source>
        <dbReference type="Proteomes" id="UP000308365"/>
    </source>
</evidence>
<accession>A0A4U1EV85</accession>
<comment type="caution">
    <text evidence="2">The sequence shown here is derived from an EMBL/GenBank/DDBJ whole genome shotgun (WGS) entry which is preliminary data.</text>
</comment>
<organism evidence="2 3">
    <name type="scientific">Monodon monoceros</name>
    <name type="common">Narwhal</name>
    <name type="synonym">Ceratodon monodon</name>
    <dbReference type="NCBI Taxonomy" id="40151"/>
    <lineage>
        <taxon>Eukaryota</taxon>
        <taxon>Metazoa</taxon>
        <taxon>Chordata</taxon>
        <taxon>Craniata</taxon>
        <taxon>Vertebrata</taxon>
        <taxon>Euteleostomi</taxon>
        <taxon>Mammalia</taxon>
        <taxon>Eutheria</taxon>
        <taxon>Laurasiatheria</taxon>
        <taxon>Artiodactyla</taxon>
        <taxon>Whippomorpha</taxon>
        <taxon>Cetacea</taxon>
        <taxon>Odontoceti</taxon>
        <taxon>Monodontidae</taxon>
        <taxon>Monodon</taxon>
    </lineage>
</organism>
<feature type="non-terminal residue" evidence="2">
    <location>
        <position position="238"/>
    </location>
</feature>
<feature type="non-terminal residue" evidence="2">
    <location>
        <position position="1"/>
    </location>
</feature>